<name>A0ABV2TYP9_9FLAO</name>
<comment type="caution">
    <text evidence="1">The sequence shown here is derived from an EMBL/GenBank/DDBJ whole genome shotgun (WGS) entry which is preliminary data.</text>
</comment>
<dbReference type="EMBL" id="JBEWYP010000008">
    <property type="protein sequence ID" value="MET7030398.1"/>
    <property type="molecule type" value="Genomic_DNA"/>
</dbReference>
<sequence length="209" mass="23966">MKSKISLFVILFLIPLFTMAQVMKGIEVIAPFSEGLAAIKKGEQWGFINTKGDLIIDFRNDLVWDGTADPSTFGIMGVKYPRFNQGRCLVKKVEEGIPYYGFIDTSGKLVIDYQFLNVAQYDSGHVTGIIFEKVLKGENEFKLKIYDYKFHEVLMDTSGKIIEYLAKPTNIQMTSKRYKTPWLRTKLLNDNLIAVRNEDNSLEIRKITM</sequence>
<proteinExistence type="predicted"/>
<keyword evidence="2" id="KW-1185">Reference proteome</keyword>
<dbReference type="Pfam" id="PF14903">
    <property type="entry name" value="WG_beta_rep"/>
    <property type="match status" value="2"/>
</dbReference>
<dbReference type="Proteomes" id="UP001549773">
    <property type="component" value="Unassembled WGS sequence"/>
</dbReference>
<gene>
    <name evidence="1" type="ORF">ABXZ32_13400</name>
</gene>
<evidence type="ECO:0000313" key="1">
    <source>
        <dbReference type="EMBL" id="MET7030398.1"/>
    </source>
</evidence>
<dbReference type="InterPro" id="IPR032774">
    <property type="entry name" value="WG_beta_rep"/>
</dbReference>
<evidence type="ECO:0000313" key="2">
    <source>
        <dbReference type="Proteomes" id="UP001549773"/>
    </source>
</evidence>
<organism evidence="1 2">
    <name type="scientific">Sediminicola luteus</name>
    <dbReference type="NCBI Taxonomy" id="319238"/>
    <lineage>
        <taxon>Bacteria</taxon>
        <taxon>Pseudomonadati</taxon>
        <taxon>Bacteroidota</taxon>
        <taxon>Flavobacteriia</taxon>
        <taxon>Flavobacteriales</taxon>
        <taxon>Flavobacteriaceae</taxon>
        <taxon>Sediminicola</taxon>
    </lineage>
</organism>
<protein>
    <submittedName>
        <fullName evidence="1">WG repeat-containing protein</fullName>
    </submittedName>
</protein>
<accession>A0ABV2TYP9</accession>
<dbReference type="RefSeq" id="WP_354619195.1">
    <property type="nucleotide sequence ID" value="NZ_JBEWYP010000008.1"/>
</dbReference>
<reference evidence="1 2" key="1">
    <citation type="submission" date="2024-07" db="EMBL/GenBank/DDBJ databases">
        <title>The genome sequence of type strain Sediminicola luteus GDMCC 1.2596T.</title>
        <authorList>
            <person name="Liu Y."/>
        </authorList>
    </citation>
    <scope>NUCLEOTIDE SEQUENCE [LARGE SCALE GENOMIC DNA]</scope>
    <source>
        <strain evidence="1 2">GDMCC 1.2596</strain>
    </source>
</reference>